<dbReference type="PANTHER" id="PTHR37066">
    <property type="entry name" value="HELICASE-ASSOCIATED"/>
    <property type="match status" value="1"/>
</dbReference>
<proteinExistence type="predicted"/>
<evidence type="ECO:0008006" key="2">
    <source>
        <dbReference type="Google" id="ProtNLM"/>
    </source>
</evidence>
<protein>
    <recommendedName>
        <fullName evidence="2">Helicase-associated domain-containing protein</fullName>
    </recommendedName>
</protein>
<sequence length="447" mass="51085">MKESHVPRKAEATALEKMLRALVAYAERHEGSLNVNASFVVPNEKDWPSDLWGMELGRAVRSARELEALARNDEVRSRGQNGVSEREFPMLPRLSRTPWGKRLTSVGFDWGDTAKDRKYRLCLAALEAYASEHGDLVLPRNFRVPAREPYPPALHNANLDRAVYSIRFYRDLVADYPDRQAELRALGFVWQRLQPEFNLIVEALVVFKTIYGHLDIPVAFIVPSSKTNTTELSKWPLATHGMPLGRLCAQIRHRHDFVLDAQKWIQLDNLGFIWSAEHRRKTEIGDALAIYRQLYGGNTIPRVAYVVPQDGQPKAEYWPKHLRGYRLGRRLYDSMRRGGLDLTTDKPLAAVTPIQNGNRTDRNFDLFAKALTVYVQTYGHADVPQKFCVPSDDEAWPRECAGMPLGSRVAQIRSKGHYVNGNHPRAKRRKAILDALGFRWKNKDINL</sequence>
<dbReference type="AlphaFoldDB" id="A0A7S3K0M6"/>
<gene>
    <name evidence="1" type="ORF">ALAG00032_LOCUS11570</name>
</gene>
<dbReference type="EMBL" id="HBIJ01017395">
    <property type="protein sequence ID" value="CAE0370791.1"/>
    <property type="molecule type" value="Transcribed_RNA"/>
</dbReference>
<reference evidence="1" key="1">
    <citation type="submission" date="2021-01" db="EMBL/GenBank/DDBJ databases">
        <authorList>
            <person name="Corre E."/>
            <person name="Pelletier E."/>
            <person name="Niang G."/>
            <person name="Scheremetjew M."/>
            <person name="Finn R."/>
            <person name="Kale V."/>
            <person name="Holt S."/>
            <person name="Cochrane G."/>
            <person name="Meng A."/>
            <person name="Brown T."/>
            <person name="Cohen L."/>
        </authorList>
    </citation>
    <scope>NUCLEOTIDE SEQUENCE</scope>
    <source>
        <strain evidence="1">CCMP1510</strain>
    </source>
</reference>
<name>A0A7S3K0M6_9STRA</name>
<dbReference type="PANTHER" id="PTHR37066:SF1">
    <property type="entry name" value="LNS2_PITP DOMAIN-CONTAINING PROTEIN"/>
    <property type="match status" value="1"/>
</dbReference>
<accession>A0A7S3K0M6</accession>
<organism evidence="1">
    <name type="scientific">Aureoumbra lagunensis</name>
    <dbReference type="NCBI Taxonomy" id="44058"/>
    <lineage>
        <taxon>Eukaryota</taxon>
        <taxon>Sar</taxon>
        <taxon>Stramenopiles</taxon>
        <taxon>Ochrophyta</taxon>
        <taxon>Pelagophyceae</taxon>
        <taxon>Pelagomonadales</taxon>
        <taxon>Aureoumbra</taxon>
    </lineage>
</organism>
<evidence type="ECO:0000313" key="1">
    <source>
        <dbReference type="EMBL" id="CAE0370791.1"/>
    </source>
</evidence>